<proteinExistence type="predicted"/>
<gene>
    <name evidence="1" type="ORF">EOI86_18200</name>
</gene>
<sequence length="261" mass="28740">MAGYLSVVGGLYVFQRNLMYHPNQTIATPQSFGVPEMKAERLPTPDGFPLLAWWRPPTTADAPVLLYLHGNAGHLGDRAEKVRPYLDAGFGVLLVTYRYNAGAGGTPSEAGLTEDGRTALAFLKAQGVSDDSIVLYGESLGTGLVVKLATEQRYRAVVLEAPYSSVADVAASIYWYVPVRYLLKDRYDTTAIIKDIQAPLLIVHGTRDRVIPVRFADRLFAAAVEPKQFLLIDEAHHTNLYDYGMGKLVLDFLSDLPARRP</sequence>
<dbReference type="PANTHER" id="PTHR12277">
    <property type="entry name" value="ALPHA/BETA HYDROLASE DOMAIN-CONTAINING PROTEIN"/>
    <property type="match status" value="1"/>
</dbReference>
<accession>A0A437QJU7</accession>
<evidence type="ECO:0000313" key="2">
    <source>
        <dbReference type="Proteomes" id="UP000287447"/>
    </source>
</evidence>
<reference evidence="2" key="1">
    <citation type="submission" date="2019-01" db="EMBL/GenBank/DDBJ databases">
        <title>Gri0909 isolated from a small marine red alga.</title>
        <authorList>
            <person name="Kim J."/>
            <person name="Jeong S.E."/>
            <person name="Jeon C.O."/>
        </authorList>
    </citation>
    <scope>NUCLEOTIDE SEQUENCE [LARGE SCALE GENOMIC DNA]</scope>
    <source>
        <strain evidence="2">Gri0909</strain>
    </source>
</reference>
<evidence type="ECO:0000313" key="1">
    <source>
        <dbReference type="EMBL" id="RVU34779.1"/>
    </source>
</evidence>
<comment type="caution">
    <text evidence="1">The sequence shown here is derived from an EMBL/GenBank/DDBJ whole genome shotgun (WGS) entry which is preliminary data.</text>
</comment>
<name>A0A437QJU7_9PROT</name>
<dbReference type="EMBL" id="SADE01000003">
    <property type="protein sequence ID" value="RVU34779.1"/>
    <property type="molecule type" value="Genomic_DNA"/>
</dbReference>
<dbReference type="SUPFAM" id="SSF53474">
    <property type="entry name" value="alpha/beta-Hydrolases"/>
    <property type="match status" value="1"/>
</dbReference>
<dbReference type="Gene3D" id="3.40.50.1820">
    <property type="entry name" value="alpha/beta hydrolase"/>
    <property type="match status" value="1"/>
</dbReference>
<dbReference type="PANTHER" id="PTHR12277:SF81">
    <property type="entry name" value="PROTEIN ABHD13"/>
    <property type="match status" value="1"/>
</dbReference>
<organism evidence="1 2">
    <name type="scientific">Hwanghaeella grinnelliae</name>
    <dbReference type="NCBI Taxonomy" id="2500179"/>
    <lineage>
        <taxon>Bacteria</taxon>
        <taxon>Pseudomonadati</taxon>
        <taxon>Pseudomonadota</taxon>
        <taxon>Alphaproteobacteria</taxon>
        <taxon>Rhodospirillales</taxon>
        <taxon>Rhodospirillaceae</taxon>
        <taxon>Hwanghaeella</taxon>
    </lineage>
</organism>
<dbReference type="GO" id="GO:0016787">
    <property type="term" value="F:hydrolase activity"/>
    <property type="evidence" value="ECO:0007669"/>
    <property type="project" value="UniProtKB-KW"/>
</dbReference>
<dbReference type="AlphaFoldDB" id="A0A437QJU7"/>
<dbReference type="RefSeq" id="WP_127766927.1">
    <property type="nucleotide sequence ID" value="NZ_SADE01000003.1"/>
</dbReference>
<protein>
    <submittedName>
        <fullName evidence="1">Alpha/beta hydrolase</fullName>
    </submittedName>
</protein>
<dbReference type="OrthoDB" id="9798884at2"/>
<dbReference type="InterPro" id="IPR029058">
    <property type="entry name" value="AB_hydrolase_fold"/>
</dbReference>
<dbReference type="Proteomes" id="UP000287447">
    <property type="component" value="Unassembled WGS sequence"/>
</dbReference>
<keyword evidence="2" id="KW-1185">Reference proteome</keyword>
<keyword evidence="1" id="KW-0378">Hydrolase</keyword>